<dbReference type="Pfam" id="PF00672">
    <property type="entry name" value="HAMP"/>
    <property type="match status" value="1"/>
</dbReference>
<dbReference type="PANTHER" id="PTHR43065">
    <property type="entry name" value="SENSOR HISTIDINE KINASE"/>
    <property type="match status" value="1"/>
</dbReference>
<keyword evidence="9 12" id="KW-1133">Transmembrane helix</keyword>
<dbReference type="Gene3D" id="3.30.565.10">
    <property type="entry name" value="Histidine kinase-like ATPase, C-terminal domain"/>
    <property type="match status" value="1"/>
</dbReference>
<dbReference type="EC" id="2.7.13.3" evidence="3"/>
<dbReference type="SMART" id="SM00388">
    <property type="entry name" value="HisKA"/>
    <property type="match status" value="1"/>
</dbReference>
<keyword evidence="11" id="KW-0175">Coiled coil</keyword>
<dbReference type="SMART" id="SM00304">
    <property type="entry name" value="HAMP"/>
    <property type="match status" value="1"/>
</dbReference>
<evidence type="ECO:0000256" key="4">
    <source>
        <dbReference type="ARBA" id="ARBA00022475"/>
    </source>
</evidence>
<dbReference type="CDD" id="cd06225">
    <property type="entry name" value="HAMP"/>
    <property type="match status" value="1"/>
</dbReference>
<dbReference type="InterPro" id="IPR033479">
    <property type="entry name" value="dCache_1"/>
</dbReference>
<protein>
    <recommendedName>
        <fullName evidence="3">histidine kinase</fullName>
        <ecNumber evidence="3">2.7.13.3</ecNumber>
    </recommendedName>
</protein>
<dbReference type="InterPro" id="IPR036890">
    <property type="entry name" value="HATPase_C_sf"/>
</dbReference>
<evidence type="ECO:0000256" key="6">
    <source>
        <dbReference type="ARBA" id="ARBA00022679"/>
    </source>
</evidence>
<gene>
    <name evidence="15" type="ORF">NITLEN_50092</name>
</gene>
<evidence type="ECO:0000256" key="11">
    <source>
        <dbReference type="SAM" id="Coils"/>
    </source>
</evidence>
<feature type="coiled-coil region" evidence="11">
    <location>
        <begin position="392"/>
        <end position="419"/>
    </location>
</feature>
<dbReference type="PROSITE" id="PS50109">
    <property type="entry name" value="HIS_KIN"/>
    <property type="match status" value="1"/>
</dbReference>
<evidence type="ECO:0000256" key="10">
    <source>
        <dbReference type="ARBA" id="ARBA00023136"/>
    </source>
</evidence>
<dbReference type="Gene3D" id="3.30.450.20">
    <property type="entry name" value="PAS domain"/>
    <property type="match status" value="1"/>
</dbReference>
<keyword evidence="7 12" id="KW-0812">Transmembrane</keyword>
<dbReference type="InParanoid" id="A0A330LAX0"/>
<evidence type="ECO:0000256" key="12">
    <source>
        <dbReference type="SAM" id="Phobius"/>
    </source>
</evidence>
<dbReference type="SUPFAM" id="SSF158472">
    <property type="entry name" value="HAMP domain-like"/>
    <property type="match status" value="1"/>
</dbReference>
<dbReference type="SMART" id="SM00387">
    <property type="entry name" value="HATPase_c"/>
    <property type="match status" value="1"/>
</dbReference>
<keyword evidence="8 15" id="KW-0418">Kinase</keyword>
<evidence type="ECO:0000313" key="15">
    <source>
        <dbReference type="EMBL" id="SPP66052.1"/>
    </source>
</evidence>
<dbReference type="Proteomes" id="UP000248168">
    <property type="component" value="Unassembled WGS sequence"/>
</dbReference>
<evidence type="ECO:0000256" key="8">
    <source>
        <dbReference type="ARBA" id="ARBA00022777"/>
    </source>
</evidence>
<dbReference type="Pfam" id="PF02743">
    <property type="entry name" value="dCache_1"/>
    <property type="match status" value="1"/>
</dbReference>
<reference evidence="16" key="1">
    <citation type="submission" date="2018-04" db="EMBL/GenBank/DDBJ databases">
        <authorList>
            <person name="Lucker S."/>
            <person name="Sakoula D."/>
        </authorList>
    </citation>
    <scope>NUCLEOTIDE SEQUENCE [LARGE SCALE GENOMIC DNA]</scope>
</reference>
<sequence length="678" mass="73178">MKIRTIRGRIVLAIVLVGCIPLLIGLVLAYVSGMRSLRDVIGGNLQAVAIQAADRVTMLVQGEVQGVRLLGSAPLRVRQPVEAANESYPVDREKTQALIAERMQAWEKGGDGVGRLVNAELSRFLLETKVRDGDKVVGLLIADQHGALVAASSEPDHYSFKQELWWTAIHAGGVDQVYISGLIPAHEGSFRTPEETIDIAVPILDDRQHTVIGAVKASYRFDSLFAMINQIRIGQTGHAMLFDAAGNPLVCPILPRQAHRIPAQLMTMIVSSHPGWGIAEDDGHGAMDTVVGFAPVAGLPLPDNSWHIFVRQEPGESYAPIRDQLRNLAAIGLVMLGLLWAMGRYVAARIARPIQILQTGVEAISQGTYDRPLNIRTGDEFEELAAAVHHMADRLKASRGELEALNADLARRVEDKTAEVTEHMKQLQFSERLATLGKVASGIAHEINNPLGIILNRIECMEAEAAQLGVSEEQQRDLVAIRTQADRISRITKSMLALSRGSATVLKPMDVNCVLRACIDASKERALTKGVSIESVLSPSLPPIMGDRDRIETVMLNLINNAIDAAESGVSPGVVTVHSEGGPGKEGGLVAVRISDTGPGIPAEMLGRIFDPFFTTKGEGQGTGLGLFLSYGIVADHRGRLEIDNGRRGAVATVSLPALVSAAESQQEAGWEWEQARY</sequence>
<keyword evidence="10 12" id="KW-0472">Membrane</keyword>
<dbReference type="PROSITE" id="PS50885">
    <property type="entry name" value="HAMP"/>
    <property type="match status" value="1"/>
</dbReference>
<keyword evidence="6 15" id="KW-0808">Transferase</keyword>
<organism evidence="15 16">
    <name type="scientific">Nitrospira lenta</name>
    <dbReference type="NCBI Taxonomy" id="1436998"/>
    <lineage>
        <taxon>Bacteria</taxon>
        <taxon>Pseudomonadati</taxon>
        <taxon>Nitrospirota</taxon>
        <taxon>Nitrospiria</taxon>
        <taxon>Nitrospirales</taxon>
        <taxon>Nitrospiraceae</taxon>
        <taxon>Nitrospira</taxon>
    </lineage>
</organism>
<feature type="transmembrane region" description="Helical" evidence="12">
    <location>
        <begin position="12"/>
        <end position="31"/>
    </location>
</feature>
<evidence type="ECO:0000256" key="7">
    <source>
        <dbReference type="ARBA" id="ARBA00022692"/>
    </source>
</evidence>
<dbReference type="Pfam" id="PF02518">
    <property type="entry name" value="HATPase_c"/>
    <property type="match status" value="1"/>
</dbReference>
<comment type="subcellular location">
    <subcellularLocation>
        <location evidence="2">Cell membrane</location>
        <topology evidence="2">Multi-pass membrane protein</topology>
    </subcellularLocation>
</comment>
<evidence type="ECO:0000259" key="14">
    <source>
        <dbReference type="PROSITE" id="PS50885"/>
    </source>
</evidence>
<dbReference type="SUPFAM" id="SSF47384">
    <property type="entry name" value="Homodimeric domain of signal transducing histidine kinase"/>
    <property type="match status" value="1"/>
</dbReference>
<keyword evidence="4" id="KW-1003">Cell membrane</keyword>
<dbReference type="CDD" id="cd00082">
    <property type="entry name" value="HisKA"/>
    <property type="match status" value="1"/>
</dbReference>
<dbReference type="InterPro" id="IPR036097">
    <property type="entry name" value="HisK_dim/P_sf"/>
</dbReference>
<dbReference type="PANTHER" id="PTHR43065:SF42">
    <property type="entry name" value="TWO-COMPONENT SENSOR PPRA"/>
    <property type="match status" value="1"/>
</dbReference>
<dbReference type="PRINTS" id="PR00344">
    <property type="entry name" value="BCTRLSENSOR"/>
</dbReference>
<dbReference type="InterPro" id="IPR003594">
    <property type="entry name" value="HATPase_dom"/>
</dbReference>
<feature type="domain" description="Histidine kinase" evidence="13">
    <location>
        <begin position="442"/>
        <end position="660"/>
    </location>
</feature>
<evidence type="ECO:0000256" key="1">
    <source>
        <dbReference type="ARBA" id="ARBA00000085"/>
    </source>
</evidence>
<comment type="catalytic activity">
    <reaction evidence="1">
        <text>ATP + protein L-histidine = ADP + protein N-phospho-L-histidine.</text>
        <dbReference type="EC" id="2.7.13.3"/>
    </reaction>
</comment>
<accession>A0A330LAX0</accession>
<dbReference type="InterPro" id="IPR004358">
    <property type="entry name" value="Sig_transdc_His_kin-like_C"/>
</dbReference>
<dbReference type="InterPro" id="IPR003661">
    <property type="entry name" value="HisK_dim/P_dom"/>
</dbReference>
<keyword evidence="16" id="KW-1185">Reference proteome</keyword>
<dbReference type="InterPro" id="IPR005467">
    <property type="entry name" value="His_kinase_dom"/>
</dbReference>
<proteinExistence type="predicted"/>
<evidence type="ECO:0000259" key="13">
    <source>
        <dbReference type="PROSITE" id="PS50109"/>
    </source>
</evidence>
<dbReference type="Gene3D" id="1.10.8.500">
    <property type="entry name" value="HAMP domain in histidine kinase"/>
    <property type="match status" value="1"/>
</dbReference>
<feature type="domain" description="HAMP" evidence="14">
    <location>
        <begin position="348"/>
        <end position="400"/>
    </location>
</feature>
<dbReference type="GO" id="GO:0005886">
    <property type="term" value="C:plasma membrane"/>
    <property type="evidence" value="ECO:0007669"/>
    <property type="project" value="UniProtKB-SubCell"/>
</dbReference>
<evidence type="ECO:0000313" key="16">
    <source>
        <dbReference type="Proteomes" id="UP000248168"/>
    </source>
</evidence>
<dbReference type="InterPro" id="IPR003660">
    <property type="entry name" value="HAMP_dom"/>
</dbReference>
<dbReference type="EMBL" id="OUNR01000018">
    <property type="protein sequence ID" value="SPP66052.1"/>
    <property type="molecule type" value="Genomic_DNA"/>
</dbReference>
<evidence type="ECO:0000256" key="9">
    <source>
        <dbReference type="ARBA" id="ARBA00022989"/>
    </source>
</evidence>
<dbReference type="Pfam" id="PF00512">
    <property type="entry name" value="HisKA"/>
    <property type="match status" value="1"/>
</dbReference>
<dbReference type="AlphaFoldDB" id="A0A330LAX0"/>
<evidence type="ECO:0000256" key="3">
    <source>
        <dbReference type="ARBA" id="ARBA00012438"/>
    </source>
</evidence>
<dbReference type="OrthoDB" id="9781147at2"/>
<name>A0A330LAX0_9BACT</name>
<dbReference type="RefSeq" id="WP_121990270.1">
    <property type="nucleotide sequence ID" value="NZ_OUNR01000018.1"/>
</dbReference>
<keyword evidence="5" id="KW-0597">Phosphoprotein</keyword>
<dbReference type="GO" id="GO:0000155">
    <property type="term" value="F:phosphorelay sensor kinase activity"/>
    <property type="evidence" value="ECO:0007669"/>
    <property type="project" value="InterPro"/>
</dbReference>
<dbReference type="Gene3D" id="1.10.287.130">
    <property type="match status" value="1"/>
</dbReference>
<evidence type="ECO:0000256" key="2">
    <source>
        <dbReference type="ARBA" id="ARBA00004651"/>
    </source>
</evidence>
<dbReference type="SUPFAM" id="SSF55874">
    <property type="entry name" value="ATPase domain of HSP90 chaperone/DNA topoisomerase II/histidine kinase"/>
    <property type="match status" value="1"/>
</dbReference>
<evidence type="ECO:0000256" key="5">
    <source>
        <dbReference type="ARBA" id="ARBA00022553"/>
    </source>
</evidence>